<accession>A0ABQ1G170</accession>
<dbReference type="RefSeq" id="WP_188794698.1">
    <property type="nucleotide sequence ID" value="NZ_BMJA01000002.1"/>
</dbReference>
<name>A0ABQ1G170_9GAMM</name>
<sequence length="122" mass="13879">MRSCLAALCLASLPLTVLADSLHTLEVINDTRSSIDSFAVAPAGSGRWTEVRFKSPMQESWFDYELAVTVQFHDDEGCFRDLRTMLSDGRRIFARNFNICQYDSYRPGIRFRNGHPGSRIMP</sequence>
<feature type="chain" id="PRO_5047520689" evidence="1">
    <location>
        <begin position="20"/>
        <end position="122"/>
    </location>
</feature>
<organism evidence="2 3">
    <name type="scientific">Dyella nitratireducens</name>
    <dbReference type="NCBI Taxonomy" id="1849580"/>
    <lineage>
        <taxon>Bacteria</taxon>
        <taxon>Pseudomonadati</taxon>
        <taxon>Pseudomonadota</taxon>
        <taxon>Gammaproteobacteria</taxon>
        <taxon>Lysobacterales</taxon>
        <taxon>Rhodanobacteraceae</taxon>
        <taxon>Dyella</taxon>
    </lineage>
</organism>
<gene>
    <name evidence="2" type="ORF">GCM10010981_25630</name>
</gene>
<evidence type="ECO:0000313" key="3">
    <source>
        <dbReference type="Proteomes" id="UP000620046"/>
    </source>
</evidence>
<reference evidence="3" key="1">
    <citation type="journal article" date="2019" name="Int. J. Syst. Evol. Microbiol.">
        <title>The Global Catalogue of Microorganisms (GCM) 10K type strain sequencing project: providing services to taxonomists for standard genome sequencing and annotation.</title>
        <authorList>
            <consortium name="The Broad Institute Genomics Platform"/>
            <consortium name="The Broad Institute Genome Sequencing Center for Infectious Disease"/>
            <person name="Wu L."/>
            <person name="Ma J."/>
        </authorList>
    </citation>
    <scope>NUCLEOTIDE SEQUENCE [LARGE SCALE GENOMIC DNA]</scope>
    <source>
        <strain evidence="3">CGMCC 1.15439</strain>
    </source>
</reference>
<evidence type="ECO:0000256" key="1">
    <source>
        <dbReference type="SAM" id="SignalP"/>
    </source>
</evidence>
<keyword evidence="3" id="KW-1185">Reference proteome</keyword>
<feature type="signal peptide" evidence="1">
    <location>
        <begin position="1"/>
        <end position="19"/>
    </location>
</feature>
<proteinExistence type="predicted"/>
<dbReference type="EMBL" id="BMJA01000002">
    <property type="protein sequence ID" value="GGA35412.1"/>
    <property type="molecule type" value="Genomic_DNA"/>
</dbReference>
<evidence type="ECO:0000313" key="2">
    <source>
        <dbReference type="EMBL" id="GGA35412.1"/>
    </source>
</evidence>
<protein>
    <submittedName>
        <fullName evidence="2">Uncharacterized protein</fullName>
    </submittedName>
</protein>
<keyword evidence="1" id="KW-0732">Signal</keyword>
<comment type="caution">
    <text evidence="2">The sequence shown here is derived from an EMBL/GenBank/DDBJ whole genome shotgun (WGS) entry which is preliminary data.</text>
</comment>
<dbReference type="Proteomes" id="UP000620046">
    <property type="component" value="Unassembled WGS sequence"/>
</dbReference>